<feature type="region of interest" description="Disordered" evidence="1">
    <location>
        <begin position="478"/>
        <end position="639"/>
    </location>
</feature>
<feature type="transmembrane region" description="Helical" evidence="2">
    <location>
        <begin position="415"/>
        <end position="440"/>
    </location>
</feature>
<dbReference type="EMBL" id="KI966371">
    <property type="protein sequence ID" value="EWC48849.1"/>
    <property type="molecule type" value="Genomic_DNA"/>
</dbReference>
<feature type="region of interest" description="Disordered" evidence="1">
    <location>
        <begin position="375"/>
        <end position="412"/>
    </location>
</feature>
<feature type="compositionally biased region" description="Pro residues" evidence="1">
    <location>
        <begin position="486"/>
        <end position="495"/>
    </location>
</feature>
<name>W7HZA2_9PEZI</name>
<keyword evidence="2" id="KW-0472">Membrane</keyword>
<evidence type="ECO:0008006" key="6">
    <source>
        <dbReference type="Google" id="ProtNLM"/>
    </source>
</evidence>
<dbReference type="Proteomes" id="UP000024837">
    <property type="component" value="Unassembled WGS sequence"/>
</dbReference>
<feature type="compositionally biased region" description="Basic and acidic residues" evidence="1">
    <location>
        <begin position="630"/>
        <end position="639"/>
    </location>
</feature>
<evidence type="ECO:0000313" key="4">
    <source>
        <dbReference type="EMBL" id="EWC48849.1"/>
    </source>
</evidence>
<keyword evidence="3" id="KW-0732">Signal</keyword>
<evidence type="ECO:0000256" key="1">
    <source>
        <dbReference type="SAM" id="MobiDB-lite"/>
    </source>
</evidence>
<evidence type="ECO:0000313" key="5">
    <source>
        <dbReference type="Proteomes" id="UP000024837"/>
    </source>
</evidence>
<feature type="compositionally biased region" description="Low complexity" evidence="1">
    <location>
        <begin position="524"/>
        <end position="534"/>
    </location>
</feature>
<accession>W7HZA2</accession>
<organism evidence="4 5">
    <name type="scientific">Drechslerella stenobrocha 248</name>
    <dbReference type="NCBI Taxonomy" id="1043628"/>
    <lineage>
        <taxon>Eukaryota</taxon>
        <taxon>Fungi</taxon>
        <taxon>Dikarya</taxon>
        <taxon>Ascomycota</taxon>
        <taxon>Pezizomycotina</taxon>
        <taxon>Orbiliomycetes</taxon>
        <taxon>Orbiliales</taxon>
        <taxon>Orbiliaceae</taxon>
        <taxon>Drechslerella</taxon>
    </lineage>
</organism>
<keyword evidence="2" id="KW-1133">Transmembrane helix</keyword>
<dbReference type="OrthoDB" id="5349583at2759"/>
<feature type="region of interest" description="Disordered" evidence="1">
    <location>
        <begin position="26"/>
        <end position="73"/>
    </location>
</feature>
<proteinExistence type="predicted"/>
<feature type="chain" id="PRO_5004893265" description="Peptidase A1 domain-containing protein" evidence="3">
    <location>
        <begin position="22"/>
        <end position="639"/>
    </location>
</feature>
<feature type="compositionally biased region" description="Polar residues" evidence="1">
    <location>
        <begin position="35"/>
        <end position="73"/>
    </location>
</feature>
<protein>
    <recommendedName>
        <fullName evidence="6">Peptidase A1 domain-containing protein</fullName>
    </recommendedName>
</protein>
<dbReference type="HOGENOM" id="CLU_428275_0_0_1"/>
<evidence type="ECO:0000256" key="3">
    <source>
        <dbReference type="SAM" id="SignalP"/>
    </source>
</evidence>
<sequence>MRRRTFLSSIAGLFLLPLTHGQGGPGDIFPGRITNGASGPDTGTNSETNSSPVSVIESISTPAPQNSGFQQPASTCTGPFQLIGLAQDGPYLPIIIDGQTLNLAVSFDIDETYLFSGSVCTNLPIDPSSCFQIPLEGKREQAEIETGSYEFDVNYIALSRTVTFGARPNNFTLDSFPLRVVVPRDSSSSYDSLQEFATSNLHGIIGIRNSSGLIKSLATVCNKPAGFGINVQANSSLIFGGLDVNGNAIGNPKSTGSMLGGRSEYKDVSIVGDTGFSLDSISFDPASPVNKVPPSLQPLLVGKDQKVTIKIGDVSFTLPANLFTEAPGGEDLVLGAPSFKYIYAASIPGYKDSRLQFSPDSGLTETNFKSFDETAYSSTATKPDSESTVNTNANNNSSDKPPPKGSAPQNSGPNVGAIVGGVIGGLIAVGLIAAGILFCLRRRKQQNFPARGIEKDYEPELDPVLGGHDAGIFPHFNKESGYAHLPRPPPPPASQMPPLNTDTQYESQTEYTPTLGPYHDESPPRSLSTTPLPSQAAPTIALPQQSTAERRQSLAPTLSLEPPSPVSRNVSGASRRGYPSISQVQDRPVSLVEEDDDNYDVVSVASGPTYDPIHTSAAATPPAPRLPFARPDDGRGRGL</sequence>
<feature type="signal peptide" evidence="3">
    <location>
        <begin position="1"/>
        <end position="21"/>
    </location>
</feature>
<dbReference type="AlphaFoldDB" id="W7HZA2"/>
<feature type="compositionally biased region" description="Polar residues" evidence="1">
    <location>
        <begin position="500"/>
        <end position="512"/>
    </location>
</feature>
<evidence type="ECO:0000256" key="2">
    <source>
        <dbReference type="SAM" id="Phobius"/>
    </source>
</evidence>
<gene>
    <name evidence="4" type="ORF">DRE_00154</name>
</gene>
<reference evidence="4 5" key="1">
    <citation type="submission" date="2013-05" db="EMBL/GenBank/DDBJ databases">
        <title>Drechslerella stenobrocha genome reveals carnivorous origination and mechanical trapping mechanism of predatory fungi.</title>
        <authorList>
            <person name="Liu X."/>
            <person name="Zhang W."/>
            <person name="Liu K."/>
        </authorList>
    </citation>
    <scope>NUCLEOTIDE SEQUENCE [LARGE SCALE GENOMIC DNA]</scope>
    <source>
        <strain evidence="4 5">248</strain>
    </source>
</reference>
<keyword evidence="5" id="KW-1185">Reference proteome</keyword>
<feature type="compositionally biased region" description="Low complexity" evidence="1">
    <location>
        <begin position="386"/>
        <end position="398"/>
    </location>
</feature>
<keyword evidence="2" id="KW-0812">Transmembrane</keyword>